<dbReference type="Proteomes" id="UP000230233">
    <property type="component" value="Chromosome I"/>
</dbReference>
<reference evidence="2" key="1">
    <citation type="submission" date="2017-10" db="EMBL/GenBank/DDBJ databases">
        <title>Rapid genome shrinkage in a self-fertile nematode reveals novel sperm competition proteins.</title>
        <authorList>
            <person name="Yin D."/>
            <person name="Schwarz E.M."/>
            <person name="Thomas C.G."/>
            <person name="Felde R.L."/>
            <person name="Korf I.F."/>
            <person name="Cutter A.D."/>
            <person name="Schartner C.M."/>
            <person name="Ralston E.J."/>
            <person name="Meyer B.J."/>
            <person name="Haag E.S."/>
        </authorList>
    </citation>
    <scope>NUCLEOTIDE SEQUENCE [LARGE SCALE GENOMIC DNA]</scope>
    <source>
        <strain evidence="2">JU1422</strain>
    </source>
</reference>
<organism evidence="1 2">
    <name type="scientific">Caenorhabditis nigoni</name>
    <dbReference type="NCBI Taxonomy" id="1611254"/>
    <lineage>
        <taxon>Eukaryota</taxon>
        <taxon>Metazoa</taxon>
        <taxon>Ecdysozoa</taxon>
        <taxon>Nematoda</taxon>
        <taxon>Chromadorea</taxon>
        <taxon>Rhabditida</taxon>
        <taxon>Rhabditina</taxon>
        <taxon>Rhabditomorpha</taxon>
        <taxon>Rhabditoidea</taxon>
        <taxon>Rhabditidae</taxon>
        <taxon>Peloderinae</taxon>
        <taxon>Caenorhabditis</taxon>
    </lineage>
</organism>
<evidence type="ECO:0000313" key="1">
    <source>
        <dbReference type="EMBL" id="PIC54232.1"/>
    </source>
</evidence>
<dbReference type="PANTHER" id="PTHR34494">
    <property type="entry name" value="PROTEIN CBG25024"/>
    <property type="match status" value="1"/>
</dbReference>
<dbReference type="EMBL" id="PDUG01000001">
    <property type="protein sequence ID" value="PIC54232.1"/>
    <property type="molecule type" value="Genomic_DNA"/>
</dbReference>
<protein>
    <submittedName>
        <fullName evidence="1">Uncharacterized protein</fullName>
    </submittedName>
</protein>
<accession>A0A2G5VR37</accession>
<name>A0A2G5VR37_9PELO</name>
<dbReference type="PANTHER" id="PTHR34494:SF1">
    <property type="entry name" value="PROTEIN CBG25024"/>
    <property type="match status" value="1"/>
</dbReference>
<keyword evidence="2" id="KW-1185">Reference proteome</keyword>
<gene>
    <name evidence="1" type="primary">Cnig_chr_I.g3568</name>
    <name evidence="1" type="ORF">B9Z55_003568</name>
</gene>
<dbReference type="AlphaFoldDB" id="A0A2G5VR37"/>
<dbReference type="OrthoDB" id="6162903at2759"/>
<comment type="caution">
    <text evidence="1">The sequence shown here is derived from an EMBL/GenBank/DDBJ whole genome shotgun (WGS) entry which is preliminary data.</text>
</comment>
<evidence type="ECO:0000313" key="2">
    <source>
        <dbReference type="Proteomes" id="UP000230233"/>
    </source>
</evidence>
<proteinExistence type="predicted"/>
<sequence length="610" mass="65554">MGNVNTLPGVSQVKSLVQLVAGDKEGALATQEQFVHECPVFSQVVSLGYWLKGDNKNAKETQIRCLKNLSNFADGIPVIGHIKGVIHHIAGDHEGGSKALAAATRTTAVMLAGATGFVIGGPAGAFAGGVGAGGGFDAAVTLVSSLREEKYKPEGIFATAQEAIDNPSVGAFFDLIASPVFDGLAGCEGGKIAENVIAKTGPVGPEAVAKAAAVPVQAKPVINLSQRFHSNEIFQAIVITEQFQRPKMIEPGGRGPIPNPFKEAPNVYGPEAVAKAAEVPVQAKPVINLRQRFHPNNIFQAMAIAEQFQQTLGTICGLERDVVMALDENPVLIGERGPTSAFGPKVKIAPKINGPKAFDRAAEVCIQVEPETLIAEPFQQTPGTTSGRYLKRSDVVMVLDEKPVLTKTGRSGPPPPFDPKLTEAPKVYGPEVVAKVAEVPVQAEPVMVIAEPFQQTPGTTSGQYLKRNDVSMALAKAGGRVPPPEFDPELKKGTHLYDFYQELYRVIIAYKLFDKTENIYLNALEEEVRQKLKGVEVRQKPKGVGKRKNPKGVGVPVKRSQPIFGKFLINDGRITNFEKQMVSSIYPKDVADEFDEKNPLKGYQVRLFSN</sequence>